<proteinExistence type="predicted"/>
<organism evidence="2 3">
    <name type="scientific">Citrus unshiu</name>
    <name type="common">Satsuma mandarin</name>
    <name type="synonym">Citrus nobilis var. unshiu</name>
    <dbReference type="NCBI Taxonomy" id="55188"/>
    <lineage>
        <taxon>Eukaryota</taxon>
        <taxon>Viridiplantae</taxon>
        <taxon>Streptophyta</taxon>
        <taxon>Embryophyta</taxon>
        <taxon>Tracheophyta</taxon>
        <taxon>Spermatophyta</taxon>
        <taxon>Magnoliopsida</taxon>
        <taxon>eudicotyledons</taxon>
        <taxon>Gunneridae</taxon>
        <taxon>Pentapetalae</taxon>
        <taxon>rosids</taxon>
        <taxon>malvids</taxon>
        <taxon>Sapindales</taxon>
        <taxon>Rutaceae</taxon>
        <taxon>Aurantioideae</taxon>
        <taxon>Citrus</taxon>
    </lineage>
</organism>
<dbReference type="Proteomes" id="UP000236630">
    <property type="component" value="Unassembled WGS sequence"/>
</dbReference>
<feature type="compositionally biased region" description="Polar residues" evidence="1">
    <location>
        <begin position="13"/>
        <end position="22"/>
    </location>
</feature>
<feature type="compositionally biased region" description="Basic and acidic residues" evidence="1">
    <location>
        <begin position="24"/>
        <end position="36"/>
    </location>
</feature>
<evidence type="ECO:0000313" key="3">
    <source>
        <dbReference type="Proteomes" id="UP000236630"/>
    </source>
</evidence>
<protein>
    <submittedName>
        <fullName evidence="2">Uncharacterized protein</fullName>
    </submittedName>
</protein>
<accession>A0A2H5QAN8</accession>
<gene>
    <name evidence="2" type="ORF">CUMW_211420</name>
</gene>
<evidence type="ECO:0000313" key="2">
    <source>
        <dbReference type="EMBL" id="GAY61621.1"/>
    </source>
</evidence>
<keyword evidence="3" id="KW-1185">Reference proteome</keyword>
<evidence type="ECO:0000256" key="1">
    <source>
        <dbReference type="SAM" id="MobiDB-lite"/>
    </source>
</evidence>
<sequence length="110" mass="12026">MVGNGRGNHEEQNPTGGVTQIWRNHGESSRRFREPSTLRSVTFRSFSGSKDGMDTLLISQASNRYQARPVRWPETGELVGSSRGFGLGRVGSNGSKTLSLVPSLSFFVNP</sequence>
<dbReference type="EMBL" id="BDQV01000276">
    <property type="protein sequence ID" value="GAY61621.1"/>
    <property type="molecule type" value="Genomic_DNA"/>
</dbReference>
<comment type="caution">
    <text evidence="2">The sequence shown here is derived from an EMBL/GenBank/DDBJ whole genome shotgun (WGS) entry which is preliminary data.</text>
</comment>
<name>A0A2H5QAN8_CITUN</name>
<reference evidence="2 3" key="1">
    <citation type="journal article" date="2017" name="Front. Genet.">
        <title>Draft sequencing of the heterozygous diploid genome of Satsuma (Citrus unshiu Marc.) using a hybrid assembly approach.</title>
        <authorList>
            <person name="Shimizu T."/>
            <person name="Tanizawa Y."/>
            <person name="Mochizuki T."/>
            <person name="Nagasaki H."/>
            <person name="Yoshioka T."/>
            <person name="Toyoda A."/>
            <person name="Fujiyama A."/>
            <person name="Kaminuma E."/>
            <person name="Nakamura Y."/>
        </authorList>
    </citation>
    <scope>NUCLEOTIDE SEQUENCE [LARGE SCALE GENOMIC DNA]</scope>
    <source>
        <strain evidence="3">cv. Miyagawa wase</strain>
    </source>
</reference>
<dbReference type="AlphaFoldDB" id="A0A2H5QAN8"/>
<feature type="region of interest" description="Disordered" evidence="1">
    <location>
        <begin position="1"/>
        <end position="36"/>
    </location>
</feature>